<dbReference type="AlphaFoldDB" id="A0A3A4B4J8"/>
<comment type="caution">
    <text evidence="6">The sequence shown here is derived from an EMBL/GenBank/DDBJ whole genome shotgun (WGS) entry which is preliminary data.</text>
</comment>
<dbReference type="InterPro" id="IPR001647">
    <property type="entry name" value="HTH_TetR"/>
</dbReference>
<dbReference type="PANTHER" id="PTHR30055:SF148">
    <property type="entry name" value="TETR-FAMILY TRANSCRIPTIONAL REGULATOR"/>
    <property type="match status" value="1"/>
</dbReference>
<dbReference type="InterPro" id="IPR011075">
    <property type="entry name" value="TetR_C"/>
</dbReference>
<dbReference type="OrthoDB" id="9796019at2"/>
<evidence type="ECO:0000256" key="2">
    <source>
        <dbReference type="ARBA" id="ARBA00023125"/>
    </source>
</evidence>
<dbReference type="SUPFAM" id="SSF46689">
    <property type="entry name" value="Homeodomain-like"/>
    <property type="match status" value="1"/>
</dbReference>
<proteinExistence type="predicted"/>
<dbReference type="RefSeq" id="WP_119925055.1">
    <property type="nucleotide sequence ID" value="NZ_QZEY01000001.1"/>
</dbReference>
<dbReference type="PROSITE" id="PS50977">
    <property type="entry name" value="HTH_TETR_2"/>
    <property type="match status" value="1"/>
</dbReference>
<sequence>MADDQGRRAHTGRRRNEEAARAILRAARELLERGDGAGVSVDAIAAAAGVGKQTIYRWWPSKSDLLLDALVEGARGLAPAPDEGDLGSDLAAFLTATFRGARDPAVAAALRQVAAEAQRDPRAAGLLRSFTEDRRRVLRGLLERAAARGELSPAADLDLLVDQAYGVLWYRLLIGHAPLTEAAAAALAAALARQATASP</sequence>
<evidence type="ECO:0000313" key="6">
    <source>
        <dbReference type="EMBL" id="RJL36081.1"/>
    </source>
</evidence>
<evidence type="ECO:0000259" key="5">
    <source>
        <dbReference type="PROSITE" id="PS50977"/>
    </source>
</evidence>
<evidence type="ECO:0000313" key="7">
    <source>
        <dbReference type="Proteomes" id="UP000265768"/>
    </source>
</evidence>
<dbReference type="GO" id="GO:0003700">
    <property type="term" value="F:DNA-binding transcription factor activity"/>
    <property type="evidence" value="ECO:0007669"/>
    <property type="project" value="TreeGrafter"/>
</dbReference>
<dbReference type="PRINTS" id="PR00455">
    <property type="entry name" value="HTHTETR"/>
</dbReference>
<evidence type="ECO:0000256" key="1">
    <source>
        <dbReference type="ARBA" id="ARBA00023015"/>
    </source>
</evidence>
<dbReference type="InterPro" id="IPR036271">
    <property type="entry name" value="Tet_transcr_reg_TetR-rel_C_sf"/>
</dbReference>
<dbReference type="Pfam" id="PF00440">
    <property type="entry name" value="TetR_N"/>
    <property type="match status" value="1"/>
</dbReference>
<keyword evidence="3" id="KW-0804">Transcription</keyword>
<keyword evidence="7" id="KW-1185">Reference proteome</keyword>
<dbReference type="PANTHER" id="PTHR30055">
    <property type="entry name" value="HTH-TYPE TRANSCRIPTIONAL REGULATOR RUTR"/>
    <property type="match status" value="1"/>
</dbReference>
<protein>
    <submittedName>
        <fullName evidence="6">TetR/AcrR family transcriptional regulator</fullName>
    </submittedName>
</protein>
<accession>A0A3A4B4J8</accession>
<dbReference type="EMBL" id="QZEY01000001">
    <property type="protein sequence ID" value="RJL36081.1"/>
    <property type="molecule type" value="Genomic_DNA"/>
</dbReference>
<dbReference type="GO" id="GO:0000976">
    <property type="term" value="F:transcription cis-regulatory region binding"/>
    <property type="evidence" value="ECO:0007669"/>
    <property type="project" value="TreeGrafter"/>
</dbReference>
<dbReference type="Proteomes" id="UP000265768">
    <property type="component" value="Unassembled WGS sequence"/>
</dbReference>
<dbReference type="InterPro" id="IPR050109">
    <property type="entry name" value="HTH-type_TetR-like_transc_reg"/>
</dbReference>
<feature type="domain" description="HTH tetR-type" evidence="5">
    <location>
        <begin position="17"/>
        <end position="77"/>
    </location>
</feature>
<keyword evidence="1" id="KW-0805">Transcription regulation</keyword>
<organism evidence="6 7">
    <name type="scientific">Bailinhaonella thermotolerans</name>
    <dbReference type="NCBI Taxonomy" id="1070861"/>
    <lineage>
        <taxon>Bacteria</taxon>
        <taxon>Bacillati</taxon>
        <taxon>Actinomycetota</taxon>
        <taxon>Actinomycetes</taxon>
        <taxon>Streptosporangiales</taxon>
        <taxon>Streptosporangiaceae</taxon>
        <taxon>Bailinhaonella</taxon>
    </lineage>
</organism>
<name>A0A3A4B4J8_9ACTN</name>
<keyword evidence="2 4" id="KW-0238">DNA-binding</keyword>
<reference evidence="6 7" key="1">
    <citation type="submission" date="2018-09" db="EMBL/GenBank/DDBJ databases">
        <title>YIM 75507 draft genome.</title>
        <authorList>
            <person name="Tang S."/>
            <person name="Feng Y."/>
        </authorList>
    </citation>
    <scope>NUCLEOTIDE SEQUENCE [LARGE SCALE GENOMIC DNA]</scope>
    <source>
        <strain evidence="6 7">YIM 75507</strain>
    </source>
</reference>
<evidence type="ECO:0000256" key="3">
    <source>
        <dbReference type="ARBA" id="ARBA00023163"/>
    </source>
</evidence>
<evidence type="ECO:0000256" key="4">
    <source>
        <dbReference type="PROSITE-ProRule" id="PRU00335"/>
    </source>
</evidence>
<dbReference type="SUPFAM" id="SSF48498">
    <property type="entry name" value="Tetracyclin repressor-like, C-terminal domain"/>
    <property type="match status" value="1"/>
</dbReference>
<feature type="DNA-binding region" description="H-T-H motif" evidence="4">
    <location>
        <begin position="40"/>
        <end position="59"/>
    </location>
</feature>
<dbReference type="Gene3D" id="1.10.357.10">
    <property type="entry name" value="Tetracycline Repressor, domain 2"/>
    <property type="match status" value="1"/>
</dbReference>
<dbReference type="Gene3D" id="1.10.10.60">
    <property type="entry name" value="Homeodomain-like"/>
    <property type="match status" value="1"/>
</dbReference>
<dbReference type="InterPro" id="IPR009057">
    <property type="entry name" value="Homeodomain-like_sf"/>
</dbReference>
<dbReference type="Pfam" id="PF16859">
    <property type="entry name" value="TetR_C_11"/>
    <property type="match status" value="1"/>
</dbReference>
<gene>
    <name evidence="6" type="ORF">D5H75_04815</name>
</gene>